<accession>A0A1I3RKQ4</accession>
<dbReference type="GO" id="GO:0016787">
    <property type="term" value="F:hydrolase activity"/>
    <property type="evidence" value="ECO:0007669"/>
    <property type="project" value="UniProtKB-KW"/>
</dbReference>
<evidence type="ECO:0000313" key="4">
    <source>
        <dbReference type="Proteomes" id="UP000183557"/>
    </source>
</evidence>
<dbReference type="RefSeq" id="WP_075035400.1">
    <property type="nucleotide sequence ID" value="NZ_FOSB01000002.1"/>
</dbReference>
<dbReference type="InterPro" id="IPR042000">
    <property type="entry name" value="Sortase_D_2"/>
</dbReference>
<dbReference type="Pfam" id="PF04203">
    <property type="entry name" value="Sortase"/>
    <property type="match status" value="1"/>
</dbReference>
<dbReference type="CDD" id="cd06166">
    <property type="entry name" value="Sortase_D_2"/>
    <property type="match status" value="1"/>
</dbReference>
<dbReference type="Gene3D" id="2.40.260.10">
    <property type="entry name" value="Sortase"/>
    <property type="match status" value="1"/>
</dbReference>
<feature type="active site" description="Acyl-thioester intermediate" evidence="2">
    <location>
        <position position="192"/>
    </location>
</feature>
<name>A0A1I3RKQ4_HALDA</name>
<dbReference type="SUPFAM" id="SSF63817">
    <property type="entry name" value="Sortase"/>
    <property type="match status" value="1"/>
</dbReference>
<evidence type="ECO:0000313" key="3">
    <source>
        <dbReference type="EMBL" id="SFJ47184.1"/>
    </source>
</evidence>
<dbReference type="STRING" id="240302.BN982_01376"/>
<dbReference type="EMBL" id="FOSB01000002">
    <property type="protein sequence ID" value="SFJ47184.1"/>
    <property type="molecule type" value="Genomic_DNA"/>
</dbReference>
<keyword evidence="1" id="KW-0378">Hydrolase</keyword>
<dbReference type="InterPro" id="IPR023365">
    <property type="entry name" value="Sortase_dom-sf"/>
</dbReference>
<evidence type="ECO:0000256" key="2">
    <source>
        <dbReference type="PIRSR" id="PIRSR605754-1"/>
    </source>
</evidence>
<dbReference type="Proteomes" id="UP000183557">
    <property type="component" value="Unassembled WGS sequence"/>
</dbReference>
<dbReference type="OrthoDB" id="154054at2"/>
<organism evidence="3 4">
    <name type="scientific">Halobacillus dabanensis</name>
    <dbReference type="NCBI Taxonomy" id="240302"/>
    <lineage>
        <taxon>Bacteria</taxon>
        <taxon>Bacillati</taxon>
        <taxon>Bacillota</taxon>
        <taxon>Bacilli</taxon>
        <taxon>Bacillales</taxon>
        <taxon>Bacillaceae</taxon>
        <taxon>Halobacillus</taxon>
    </lineage>
</organism>
<dbReference type="AlphaFoldDB" id="A0A1I3RKQ4"/>
<proteinExistence type="predicted"/>
<gene>
    <name evidence="3" type="ORF">SAMN04487936_102308</name>
</gene>
<dbReference type="NCBIfam" id="TIGR01076">
    <property type="entry name" value="sortase_fam"/>
    <property type="match status" value="1"/>
</dbReference>
<protein>
    <submittedName>
        <fullName evidence="3">Sortase A</fullName>
    </submittedName>
</protein>
<feature type="active site" description="Proton donor/acceptor" evidence="2">
    <location>
        <position position="130"/>
    </location>
</feature>
<keyword evidence="4" id="KW-1185">Reference proteome</keyword>
<evidence type="ECO:0000256" key="1">
    <source>
        <dbReference type="ARBA" id="ARBA00022801"/>
    </source>
</evidence>
<sequence length="210" mass="22842">MKWLALGIILVGLGVISYPFVENQWASYKKDQYIQQFESGEGGSSPPLTFESNDQIEDVNDILAAGEGNQSIFTKDEKDGSIIGTIEIPTIQLKLPILQGASDYNLKYGVGHMNGTAPIGHNGNAALAAHRGYSDGKLFNKLDEVKEGDSIFFHTTEGRFEYEVQNSLLVTPDNLTVLKQSGEGSMVTLITCDPVPDPTHRLIVKAGLID</sequence>
<dbReference type="InterPro" id="IPR005754">
    <property type="entry name" value="Sortase"/>
</dbReference>
<reference evidence="4" key="1">
    <citation type="submission" date="2016-10" db="EMBL/GenBank/DDBJ databases">
        <authorList>
            <person name="Varghese N."/>
            <person name="Submissions S."/>
        </authorList>
    </citation>
    <scope>NUCLEOTIDE SEQUENCE [LARGE SCALE GENOMIC DNA]</scope>
    <source>
        <strain evidence="4">CGMCC 1.3704</strain>
    </source>
</reference>